<evidence type="ECO:0000259" key="12">
    <source>
        <dbReference type="Pfam" id="PF09093"/>
    </source>
</evidence>
<dbReference type="SUPFAM" id="SSF49863">
    <property type="entry name" value="Hyaluronate lyase-like, C-terminal domain"/>
    <property type="match status" value="1"/>
</dbReference>
<feature type="signal peptide" evidence="9">
    <location>
        <begin position="1"/>
        <end position="30"/>
    </location>
</feature>
<dbReference type="PIRSF" id="PIRSF034515">
    <property type="entry name" value="Chondroitinase"/>
    <property type="match status" value="1"/>
</dbReference>
<feature type="site" description="Important for catalytic activity against all substrates" evidence="7">
    <location>
        <position position="190"/>
    </location>
</feature>
<evidence type="ECO:0000313" key="13">
    <source>
        <dbReference type="EMBL" id="PXY01692.1"/>
    </source>
</evidence>
<comment type="cofactor">
    <cofactor evidence="1">
        <name>Ca(2+)</name>
        <dbReference type="ChEBI" id="CHEBI:29108"/>
    </cofactor>
</comment>
<dbReference type="InterPro" id="IPR008929">
    <property type="entry name" value="Chondroitin_lyas"/>
</dbReference>
<evidence type="ECO:0000256" key="6">
    <source>
        <dbReference type="PIRSR" id="PIRSR034515-1"/>
    </source>
</evidence>
<dbReference type="InterPro" id="IPR015177">
    <property type="entry name" value="Lyase_catalyt"/>
</dbReference>
<feature type="active site" description="Proton acceptor" evidence="6">
    <location>
        <position position="470"/>
    </location>
</feature>
<feature type="site" description="Transition state stabilizer" evidence="7">
    <location>
        <position position="530"/>
    </location>
</feature>
<feature type="binding site" evidence="8">
    <location>
        <position position="179"/>
    </location>
    <ligand>
        <name>Ca(2+)</name>
        <dbReference type="ChEBI" id="CHEBI:29108"/>
    </ligand>
</feature>
<dbReference type="PANTHER" id="PTHR37322">
    <property type="match status" value="1"/>
</dbReference>
<evidence type="ECO:0000259" key="11">
    <source>
        <dbReference type="Pfam" id="PF09092"/>
    </source>
</evidence>
<dbReference type="InterPro" id="IPR014718">
    <property type="entry name" value="GH-type_carb-bd"/>
</dbReference>
<evidence type="ECO:0000256" key="4">
    <source>
        <dbReference type="ARBA" id="ARBA00022837"/>
    </source>
</evidence>
<proteinExistence type="inferred from homology"/>
<keyword evidence="14" id="KW-1185">Reference proteome</keyword>
<dbReference type="Gene3D" id="2.70.98.10">
    <property type="match status" value="1"/>
</dbReference>
<dbReference type="InterPro" id="IPR011013">
    <property type="entry name" value="Gal_mutarotase_sf_dom"/>
</dbReference>
<evidence type="ECO:0000256" key="2">
    <source>
        <dbReference type="ARBA" id="ARBA00006699"/>
    </source>
</evidence>
<sequence>MQTKKHTILLHCFKQVLLIACVLISAKLSAQDIFVPEIISFEGEQVNSQWSADSKSELQVSKRHFKHGNQSLKWTWEQKGILELDQNINFTPFNPEAVDKSIPTFCFWVYNETPKNEKITVQFATDTTVNCEFKFGLNYKGWRAAWVAFERDMKGTPVTSMNKMKIIAPENTSGSLYFDHIMLCTPADSRWNTPDYQVPFVNAKTKNHWLVLYKSSLNKPKQKLGILTDKLIKGIQVINKRYTKSVIKKVKVTDKLMNQIRKDYAKYKISRSEDQITGENIWFCRFSEIYRPYTKEWKNYFNKHNKGFKKYTKLMYDVACAYNQTDNVEYKSELEELFFNLSDHLIDQGWAEGSANGTVHHLGYSMRTYYSAYFLMRGSLIKTKRLDQAQKAMEWYSGVKEIYAPFHGKGMSIDAFNTSVMGRLASILILEDSPEKVRYLNAYIAWINNGLEYAPGLEDSFKVDGSVFHHGNNYPAYATGGYDGATAMVYFFSRTPFHISQEGHRILKESLLKTRLFCNKETWPLSMSGRHPKGTGKLNPIHYGLMALAGTPDGKEKIDPEMASAYLRLAKGKKSSKWVKTFEKKGFKAENDPQGNWTMNYAALGIHRRDNWSVTAQGHSRYLWAAEHYIGANYYGRYMKHGQVQILCGDKKVSNFTSGFEPKGWDWNKFPGTTAIHLPIDELEANILNVDQVTGYEEMLISDEAFAGALSHEGNNGLWAMKLHEHDKYNGSLRANKSAFFFDNRIVLLGSNIENNNQKYETATTLFQNHLKNKEDEILFNGKFISQFPYNWTGENKKATTLTDLVGNSYYIPSQYNVKIEKKLQHSKDQKKKTPNQGNFASAIISHGKAPQKSEYEYAILVQDKGQYISSFAKQMKKNKKAPYLLLQKDSKAHIVFDRASNSTGYVLFEENTKLTKGDITSISAPALVMISKNNNKAKLSLCDPDLHLYEGAADVVIENGKRKERSVYSRDWYKNESKTSKIRITIKGEWSLQPNEYCKLLESNSDNTTLEFSCQHGLTREVELQKK</sequence>
<organism evidence="13 14">
    <name type="scientific">Marinifilum breve</name>
    <dbReference type="NCBI Taxonomy" id="2184082"/>
    <lineage>
        <taxon>Bacteria</taxon>
        <taxon>Pseudomonadati</taxon>
        <taxon>Bacteroidota</taxon>
        <taxon>Bacteroidia</taxon>
        <taxon>Marinilabiliales</taxon>
        <taxon>Marinifilaceae</taxon>
    </lineage>
</organism>
<evidence type="ECO:0000256" key="5">
    <source>
        <dbReference type="ARBA" id="ARBA00023239"/>
    </source>
</evidence>
<evidence type="ECO:0000256" key="7">
    <source>
        <dbReference type="PIRSR" id="PIRSR034515-2"/>
    </source>
</evidence>
<evidence type="ECO:0000313" key="14">
    <source>
        <dbReference type="Proteomes" id="UP000248079"/>
    </source>
</evidence>
<evidence type="ECO:0000256" key="1">
    <source>
        <dbReference type="ARBA" id="ARBA00001913"/>
    </source>
</evidence>
<accession>A0A2V3ZYX1</accession>
<evidence type="ECO:0000256" key="8">
    <source>
        <dbReference type="PIRSR" id="PIRSR034515-3"/>
    </source>
</evidence>
<dbReference type="OrthoDB" id="6394136at2"/>
<comment type="subunit">
    <text evidence="3">Monomer.</text>
</comment>
<dbReference type="Pfam" id="PF09093">
    <property type="entry name" value="Lyase_catalyt"/>
    <property type="match status" value="1"/>
</dbReference>
<dbReference type="InterPro" id="IPR011071">
    <property type="entry name" value="Lyase_8-like_C"/>
</dbReference>
<feature type="site" description="Important for catalytic activity against dermatan sulfate substrate" evidence="7">
    <location>
        <position position="360"/>
    </location>
</feature>
<evidence type="ECO:0000259" key="10">
    <source>
        <dbReference type="Pfam" id="PF02278"/>
    </source>
</evidence>
<dbReference type="GO" id="GO:0046872">
    <property type="term" value="F:metal ion binding"/>
    <property type="evidence" value="ECO:0007669"/>
    <property type="project" value="UniProtKB-KW"/>
</dbReference>
<dbReference type="InterPro" id="IPR008979">
    <property type="entry name" value="Galactose-bd-like_sf"/>
</dbReference>
<feature type="site" description="Important for catalytic activity against all substrates" evidence="7">
    <location>
        <position position="627"/>
    </location>
</feature>
<dbReference type="Gene3D" id="2.60.120.430">
    <property type="entry name" value="Galactose-binding lectin"/>
    <property type="match status" value="1"/>
</dbReference>
<protein>
    <submittedName>
        <fullName evidence="13">Uncharacterized protein</fullName>
    </submittedName>
</protein>
<dbReference type="Proteomes" id="UP000248079">
    <property type="component" value="Unassembled WGS sequence"/>
</dbReference>
<dbReference type="InterPro" id="IPR003159">
    <property type="entry name" value="Lyase_8_central_dom"/>
</dbReference>
<dbReference type="GO" id="GO:0006027">
    <property type="term" value="P:glycosaminoglycan catabolic process"/>
    <property type="evidence" value="ECO:0007669"/>
    <property type="project" value="InterPro"/>
</dbReference>
<dbReference type="GO" id="GO:0030246">
    <property type="term" value="F:carbohydrate binding"/>
    <property type="evidence" value="ECO:0007669"/>
    <property type="project" value="InterPro"/>
</dbReference>
<feature type="active site" description="Proton acceptor" evidence="6">
    <location>
        <position position="361"/>
    </location>
</feature>
<feature type="binding site" evidence="8">
    <location>
        <position position="40"/>
    </location>
    <ligand>
        <name>Ca(2+)</name>
        <dbReference type="ChEBI" id="CHEBI:29108"/>
    </ligand>
</feature>
<dbReference type="AlphaFoldDB" id="A0A2V3ZYX1"/>
<keyword evidence="9" id="KW-0732">Signal</keyword>
<dbReference type="Gene3D" id="1.50.10.100">
    <property type="entry name" value="Chondroitin AC/alginate lyase"/>
    <property type="match status" value="1"/>
</dbReference>
<keyword evidence="4 8" id="KW-0106">Calcium</keyword>
<dbReference type="Pfam" id="PF02278">
    <property type="entry name" value="Lyase_8"/>
    <property type="match status" value="1"/>
</dbReference>
<keyword evidence="5" id="KW-0456">Lyase</keyword>
<name>A0A2V3ZYX1_9BACT</name>
<keyword evidence="8" id="KW-0479">Metal-binding</keyword>
<dbReference type="InterPro" id="IPR024200">
    <property type="entry name" value="Chondroitinase_ABC_I"/>
</dbReference>
<gene>
    <name evidence="13" type="ORF">DF185_09495</name>
</gene>
<dbReference type="GO" id="GO:0042597">
    <property type="term" value="C:periplasmic space"/>
    <property type="evidence" value="ECO:0007669"/>
    <property type="project" value="TreeGrafter"/>
</dbReference>
<dbReference type="PANTHER" id="PTHR37322:SF3">
    <property type="entry name" value="CHONDROITIN SULFATE ABC EXOLYASE"/>
    <property type="match status" value="1"/>
</dbReference>
<dbReference type="SUPFAM" id="SSF48230">
    <property type="entry name" value="Chondroitin AC/alginate lyase"/>
    <property type="match status" value="1"/>
</dbReference>
<feature type="domain" description="Lyase N-terminal" evidence="11">
    <location>
        <begin position="37"/>
        <end position="200"/>
    </location>
</feature>
<evidence type="ECO:0000256" key="9">
    <source>
        <dbReference type="SAM" id="SignalP"/>
    </source>
</evidence>
<dbReference type="Gene3D" id="2.60.220.10">
    <property type="entry name" value="Polysaccharide lyase family 8-like, C-terminal"/>
    <property type="match status" value="1"/>
</dbReference>
<feature type="active site" description="Proton donor" evidence="6">
    <location>
        <position position="477"/>
    </location>
</feature>
<feature type="domain" description="Polysaccharide lyase family 8 central" evidence="10">
    <location>
        <begin position="606"/>
        <end position="861"/>
    </location>
</feature>
<dbReference type="EMBL" id="QFLI01000003">
    <property type="protein sequence ID" value="PXY01692.1"/>
    <property type="molecule type" value="Genomic_DNA"/>
</dbReference>
<comment type="caution">
    <text evidence="13">The sequence shown here is derived from an EMBL/GenBank/DDBJ whole genome shotgun (WGS) entry which is preliminary data.</text>
</comment>
<feature type="binding site" evidence="8">
    <location>
        <position position="42"/>
    </location>
    <ligand>
        <name>Ca(2+)</name>
        <dbReference type="ChEBI" id="CHEBI:29108"/>
    </ligand>
</feature>
<dbReference type="GO" id="GO:0005576">
    <property type="term" value="C:extracellular region"/>
    <property type="evidence" value="ECO:0007669"/>
    <property type="project" value="InterPro"/>
</dbReference>
<dbReference type="SUPFAM" id="SSF49785">
    <property type="entry name" value="Galactose-binding domain-like"/>
    <property type="match status" value="1"/>
</dbReference>
<dbReference type="GO" id="GO:0034000">
    <property type="term" value="F:chondroitin-sulfate-ABC endolyase activity"/>
    <property type="evidence" value="ECO:0007669"/>
    <property type="project" value="InterPro"/>
</dbReference>
<dbReference type="InterPro" id="IPR039174">
    <property type="entry name" value="Chondroitin_ABC_lyase"/>
</dbReference>
<dbReference type="GO" id="GO:0005975">
    <property type="term" value="P:carbohydrate metabolic process"/>
    <property type="evidence" value="ECO:0007669"/>
    <property type="project" value="InterPro"/>
</dbReference>
<evidence type="ECO:0000256" key="3">
    <source>
        <dbReference type="ARBA" id="ARBA00011245"/>
    </source>
</evidence>
<dbReference type="SUPFAM" id="SSF74650">
    <property type="entry name" value="Galactose mutarotase-like"/>
    <property type="match status" value="1"/>
</dbReference>
<reference evidence="13 14" key="1">
    <citation type="submission" date="2018-05" db="EMBL/GenBank/DDBJ databases">
        <title>Marinifilum breve JC075T sp. nov., a marine bacterium isolated from Yongle Blue Hole in the South China Sea.</title>
        <authorList>
            <person name="Fu T."/>
        </authorList>
    </citation>
    <scope>NUCLEOTIDE SEQUENCE [LARGE SCALE GENOMIC DNA]</scope>
    <source>
        <strain evidence="13 14">JC075</strain>
    </source>
</reference>
<comment type="similarity">
    <text evidence="2">Belongs to the polysaccharide lyase 8 family.</text>
</comment>
<dbReference type="Pfam" id="PF09092">
    <property type="entry name" value="Lyase_N"/>
    <property type="match status" value="1"/>
</dbReference>
<dbReference type="RefSeq" id="WP_110360501.1">
    <property type="nucleotide sequence ID" value="NZ_QFLI01000003.1"/>
</dbReference>
<feature type="chain" id="PRO_5016059169" evidence="9">
    <location>
        <begin position="31"/>
        <end position="1028"/>
    </location>
</feature>
<dbReference type="InterPro" id="IPR015176">
    <property type="entry name" value="Lyase_N"/>
</dbReference>
<feature type="domain" description="Lyase catalytic" evidence="12">
    <location>
        <begin position="226"/>
        <end position="575"/>
    </location>
</feature>